<dbReference type="GeneID" id="114447348"/>
<dbReference type="PROSITE" id="PS51872">
    <property type="entry name" value="ZF_ZBR"/>
    <property type="match status" value="1"/>
</dbReference>
<sequence length="435" mass="48257">MKAPRYEATKDSKIEKSCVAVIKCDEETTARCHKASPVKEPSPLKPACPPKEVTPAFSVKSDTSAVHNKENSREHDRTQEEGFEDSGYLSLHNSHIDLIHGDEEDNHHTGKPTAVLTRAAAQKTPNNSPSKCTSASRPEWLVVSTPVDCPKRPASCSLSSTPYDHHSDLPLLKFQQSVCEKLAESYRKNKRYDWSIVSKIAEDHLLDRVIGGHMGLEYIDIFTSLLSLNMKSILANILALLGDMDLLSCKKVSRSWRKIISEDSAAVSRCQRAEHALRESRNSLRHRGSGLTRDVAMSRAVLSCMQTLASSKSSSSLSTTSCRTTRQTVSKKGSMPSFPSARFNEYIQAANNLKQHESLRRCKHCGSPATHQPEVQRATCTRASCLFDFCTHCQESFHGSTPCRTVQPRSNLSTSFDTTPVILGSARSKRSVRRL</sequence>
<evidence type="ECO:0000256" key="2">
    <source>
        <dbReference type="ARBA" id="ARBA00004496"/>
    </source>
</evidence>
<dbReference type="CTD" id="26271"/>
<dbReference type="RefSeq" id="XP_028279367.1">
    <property type="nucleotide sequence ID" value="XM_028423566.1"/>
</dbReference>
<dbReference type="GO" id="GO:0016567">
    <property type="term" value="P:protein ubiquitination"/>
    <property type="evidence" value="ECO:0007669"/>
    <property type="project" value="UniProtKB-UniPathway"/>
</dbReference>
<dbReference type="GO" id="GO:0005737">
    <property type="term" value="C:cytoplasm"/>
    <property type="evidence" value="ECO:0007669"/>
    <property type="project" value="UniProtKB-SubCell"/>
</dbReference>
<evidence type="ECO:0000256" key="13">
    <source>
        <dbReference type="PROSITE-ProRule" id="PRU01220"/>
    </source>
</evidence>
<evidence type="ECO:0000256" key="14">
    <source>
        <dbReference type="SAM" id="MobiDB-lite"/>
    </source>
</evidence>
<keyword evidence="8" id="KW-0498">Mitosis</keyword>
<feature type="compositionally biased region" description="Low complexity" evidence="14">
    <location>
        <begin position="314"/>
        <end position="330"/>
    </location>
</feature>
<comment type="pathway">
    <text evidence="3">Protein modification; protein ubiquitination.</text>
</comment>
<dbReference type="GO" id="GO:0051301">
    <property type="term" value="P:cell division"/>
    <property type="evidence" value="ECO:0007669"/>
    <property type="project" value="UniProtKB-KW"/>
</dbReference>
<evidence type="ECO:0000256" key="6">
    <source>
        <dbReference type="ARBA" id="ARBA00022723"/>
    </source>
</evidence>
<keyword evidence="4" id="KW-0963">Cytoplasm</keyword>
<feature type="domain" description="ZBR-type" evidence="15">
    <location>
        <begin position="358"/>
        <end position="406"/>
    </location>
</feature>
<dbReference type="GO" id="GO:0007088">
    <property type="term" value="P:regulation of mitotic nuclear division"/>
    <property type="evidence" value="ECO:0007669"/>
    <property type="project" value="InterPro"/>
</dbReference>
<dbReference type="RefSeq" id="XP_028279368.1">
    <property type="nucleotide sequence ID" value="XM_028423567.1"/>
</dbReference>
<keyword evidence="5" id="KW-0132">Cell division</keyword>
<feature type="region of interest" description="Disordered" evidence="14">
    <location>
        <begin position="314"/>
        <end position="336"/>
    </location>
</feature>
<evidence type="ECO:0000256" key="9">
    <source>
        <dbReference type="ARBA" id="ARBA00022786"/>
    </source>
</evidence>
<keyword evidence="10" id="KW-0862">Zinc</keyword>
<keyword evidence="11" id="KW-0539">Nucleus</keyword>
<dbReference type="UniPathway" id="UPA00143"/>
<evidence type="ECO:0000256" key="7">
    <source>
        <dbReference type="ARBA" id="ARBA00022771"/>
    </source>
</evidence>
<keyword evidence="16" id="KW-1185">Reference proteome</keyword>
<dbReference type="SUPFAM" id="SSF81383">
    <property type="entry name" value="F-box domain"/>
    <property type="match status" value="1"/>
</dbReference>
<evidence type="ECO:0000259" key="15">
    <source>
        <dbReference type="PROSITE" id="PS51872"/>
    </source>
</evidence>
<evidence type="ECO:0000256" key="5">
    <source>
        <dbReference type="ARBA" id="ARBA00022618"/>
    </source>
</evidence>
<dbReference type="PANTHER" id="PTHR15493">
    <property type="entry name" value="F-BOX ONLY PROTEIN 5 AND 43"/>
    <property type="match status" value="1"/>
</dbReference>
<reference evidence="17 18" key="1">
    <citation type="submission" date="2025-04" db="UniProtKB">
        <authorList>
            <consortium name="RefSeq"/>
        </authorList>
    </citation>
    <scope>IDENTIFICATION</scope>
</reference>
<dbReference type="InterPro" id="IPR001810">
    <property type="entry name" value="F-box_dom"/>
</dbReference>
<evidence type="ECO:0000256" key="4">
    <source>
        <dbReference type="ARBA" id="ARBA00022490"/>
    </source>
</evidence>
<protein>
    <submittedName>
        <fullName evidence="17 18">F-box only protein 5</fullName>
    </submittedName>
</protein>
<dbReference type="SUPFAM" id="SSF57850">
    <property type="entry name" value="RING/U-box"/>
    <property type="match status" value="1"/>
</dbReference>
<keyword evidence="6" id="KW-0479">Metal-binding</keyword>
<evidence type="ECO:0000256" key="8">
    <source>
        <dbReference type="ARBA" id="ARBA00022776"/>
    </source>
</evidence>
<evidence type="ECO:0000313" key="18">
    <source>
        <dbReference type="RefSeq" id="XP_028279368.1"/>
    </source>
</evidence>
<dbReference type="Gene3D" id="2.20.25.20">
    <property type="match status" value="1"/>
</dbReference>
<evidence type="ECO:0000256" key="10">
    <source>
        <dbReference type="ARBA" id="ARBA00022833"/>
    </source>
</evidence>
<gene>
    <name evidence="17 18" type="primary">fbxo5</name>
</gene>
<dbReference type="AlphaFoldDB" id="A0A6P7JQX2"/>
<evidence type="ECO:0000313" key="16">
    <source>
        <dbReference type="Proteomes" id="UP000515145"/>
    </source>
</evidence>
<dbReference type="GO" id="GO:0005634">
    <property type="term" value="C:nucleus"/>
    <property type="evidence" value="ECO:0007669"/>
    <property type="project" value="UniProtKB-SubCell"/>
</dbReference>
<evidence type="ECO:0000256" key="3">
    <source>
        <dbReference type="ARBA" id="ARBA00004906"/>
    </source>
</evidence>
<dbReference type="Gene3D" id="1.20.1280.50">
    <property type="match status" value="1"/>
</dbReference>
<dbReference type="Pfam" id="PF00646">
    <property type="entry name" value="F-box"/>
    <property type="match status" value="1"/>
</dbReference>
<dbReference type="PANTHER" id="PTHR15493:SF8">
    <property type="entry name" value="F-BOX ONLY PROTEIN 5"/>
    <property type="match status" value="1"/>
</dbReference>
<dbReference type="GO" id="GO:0008270">
    <property type="term" value="F:zinc ion binding"/>
    <property type="evidence" value="ECO:0007669"/>
    <property type="project" value="UniProtKB-KW"/>
</dbReference>
<dbReference type="InterPro" id="IPR044064">
    <property type="entry name" value="ZF_ZBR"/>
</dbReference>
<evidence type="ECO:0000256" key="12">
    <source>
        <dbReference type="ARBA" id="ARBA00023306"/>
    </source>
</evidence>
<comment type="subcellular location">
    <subcellularLocation>
        <location evidence="2">Cytoplasm</location>
    </subcellularLocation>
    <subcellularLocation>
        <location evidence="1">Nucleus</location>
    </subcellularLocation>
</comment>
<evidence type="ECO:0000256" key="1">
    <source>
        <dbReference type="ARBA" id="ARBA00004123"/>
    </source>
</evidence>
<evidence type="ECO:0000256" key="11">
    <source>
        <dbReference type="ARBA" id="ARBA00023242"/>
    </source>
</evidence>
<dbReference type="OrthoDB" id="9984940at2759"/>
<name>A0A6P7JQX2_9TELE</name>
<feature type="compositionally biased region" description="Basic and acidic residues" evidence="14">
    <location>
        <begin position="67"/>
        <end position="80"/>
    </location>
</feature>
<dbReference type="GO" id="GO:0045835">
    <property type="term" value="P:negative regulation of meiotic nuclear division"/>
    <property type="evidence" value="ECO:0007669"/>
    <property type="project" value="InterPro"/>
</dbReference>
<dbReference type="InterPro" id="IPR047147">
    <property type="entry name" value="FBX5_43"/>
</dbReference>
<dbReference type="SMART" id="SM00647">
    <property type="entry name" value="IBR"/>
    <property type="match status" value="1"/>
</dbReference>
<dbReference type="InterPro" id="IPR036047">
    <property type="entry name" value="F-box-like_dom_sf"/>
</dbReference>
<proteinExistence type="predicted"/>
<accession>A0A6P7JQX2</accession>
<dbReference type="Proteomes" id="UP000515145">
    <property type="component" value="Chromosome 15"/>
</dbReference>
<evidence type="ECO:0000313" key="17">
    <source>
        <dbReference type="RefSeq" id="XP_028279367.1"/>
    </source>
</evidence>
<dbReference type="InterPro" id="IPR002867">
    <property type="entry name" value="IBR_dom"/>
</dbReference>
<dbReference type="FunFam" id="2.20.25.20:FF:000006">
    <property type="entry name" value="F-box only protein 5"/>
    <property type="match status" value="1"/>
</dbReference>
<keyword evidence="7 13" id="KW-0863">Zinc-finger</keyword>
<keyword evidence="12" id="KW-0131">Cell cycle</keyword>
<feature type="region of interest" description="Disordered" evidence="14">
    <location>
        <begin position="30"/>
        <end position="82"/>
    </location>
</feature>
<organism evidence="16 17">
    <name type="scientific">Parambassis ranga</name>
    <name type="common">Indian glassy fish</name>
    <dbReference type="NCBI Taxonomy" id="210632"/>
    <lineage>
        <taxon>Eukaryota</taxon>
        <taxon>Metazoa</taxon>
        <taxon>Chordata</taxon>
        <taxon>Craniata</taxon>
        <taxon>Vertebrata</taxon>
        <taxon>Euteleostomi</taxon>
        <taxon>Actinopterygii</taxon>
        <taxon>Neopterygii</taxon>
        <taxon>Teleostei</taxon>
        <taxon>Neoteleostei</taxon>
        <taxon>Acanthomorphata</taxon>
        <taxon>Ovalentaria</taxon>
        <taxon>Ambassidae</taxon>
        <taxon>Parambassis</taxon>
    </lineage>
</organism>
<keyword evidence="9" id="KW-0833">Ubl conjugation pathway</keyword>